<protein>
    <submittedName>
        <fullName evidence="1">Uncharacterized protein</fullName>
    </submittedName>
</protein>
<dbReference type="Pfam" id="PF24430">
    <property type="entry name" value="DUF7553"/>
    <property type="match status" value="1"/>
</dbReference>
<accession>A0ABD6A992</accession>
<keyword evidence="2" id="KW-1185">Reference proteome</keyword>
<comment type="caution">
    <text evidence="1">The sequence shown here is derived from an EMBL/GenBank/DDBJ whole genome shotgun (WGS) entry which is preliminary data.</text>
</comment>
<evidence type="ECO:0000313" key="1">
    <source>
        <dbReference type="EMBL" id="MFC7317118.1"/>
    </source>
</evidence>
<dbReference type="GeneID" id="79316228"/>
<dbReference type="Proteomes" id="UP001596547">
    <property type="component" value="Unassembled WGS sequence"/>
</dbReference>
<gene>
    <name evidence="1" type="ORF">ACFQPE_09955</name>
</gene>
<reference evidence="1 2" key="1">
    <citation type="journal article" date="2019" name="Int. J. Syst. Evol. Microbiol.">
        <title>The Global Catalogue of Microorganisms (GCM) 10K type strain sequencing project: providing services to taxonomists for standard genome sequencing and annotation.</title>
        <authorList>
            <consortium name="The Broad Institute Genomics Platform"/>
            <consortium name="The Broad Institute Genome Sequencing Center for Infectious Disease"/>
            <person name="Wu L."/>
            <person name="Ma J."/>
        </authorList>
    </citation>
    <scope>NUCLEOTIDE SEQUENCE [LARGE SCALE GENOMIC DNA]</scope>
    <source>
        <strain evidence="1 2">PSR21</strain>
    </source>
</reference>
<evidence type="ECO:0000313" key="2">
    <source>
        <dbReference type="Proteomes" id="UP001596547"/>
    </source>
</evidence>
<dbReference type="EMBL" id="JBHTBF010000002">
    <property type="protein sequence ID" value="MFC7317118.1"/>
    <property type="molecule type" value="Genomic_DNA"/>
</dbReference>
<proteinExistence type="predicted"/>
<dbReference type="InterPro" id="IPR055975">
    <property type="entry name" value="DUF7553"/>
</dbReference>
<dbReference type="AlphaFoldDB" id="A0ABD6A992"/>
<organism evidence="1 2">
    <name type="scientific">Halomarina halobia</name>
    <dbReference type="NCBI Taxonomy" id="3033386"/>
    <lineage>
        <taxon>Archaea</taxon>
        <taxon>Methanobacteriati</taxon>
        <taxon>Methanobacteriota</taxon>
        <taxon>Stenosarchaea group</taxon>
        <taxon>Halobacteria</taxon>
        <taxon>Halobacteriales</taxon>
        <taxon>Natronomonadaceae</taxon>
        <taxon>Halomarina</taxon>
    </lineage>
</organism>
<name>A0ABD6A992_9EURY</name>
<sequence length="86" mass="9647">MSRSALRAARRELVTAAGWTEGRIERRLHGEVIELTKLSAEGPPPRDRLDAHIETLEELAPDAGDGADHVERAVDRIREVRREIAE</sequence>
<dbReference type="RefSeq" id="WP_276303627.1">
    <property type="nucleotide sequence ID" value="NZ_CP119992.1"/>
</dbReference>